<dbReference type="InterPro" id="IPR038772">
    <property type="entry name" value="Sph/SMPD2-like"/>
</dbReference>
<evidence type="ECO:0000259" key="14">
    <source>
        <dbReference type="Pfam" id="PF03372"/>
    </source>
</evidence>
<evidence type="ECO:0000256" key="11">
    <source>
        <dbReference type="ARBA" id="ARBA00023098"/>
    </source>
</evidence>
<evidence type="ECO:0000256" key="13">
    <source>
        <dbReference type="SAM" id="Phobius"/>
    </source>
</evidence>
<reference evidence="15" key="1">
    <citation type="journal article" date="2012" name="Proc. Natl. Acad. Sci. U.S.A.">
        <title>Antigenic diversity is generated by distinct evolutionary mechanisms in African trypanosome species.</title>
        <authorList>
            <person name="Jackson A.P."/>
            <person name="Berry A."/>
            <person name="Aslett M."/>
            <person name="Allison H.C."/>
            <person name="Burton P."/>
            <person name="Vavrova-Anderson J."/>
            <person name="Brown R."/>
            <person name="Browne H."/>
            <person name="Corton N."/>
            <person name="Hauser H."/>
            <person name="Gamble J."/>
            <person name="Gilderthorp R."/>
            <person name="Marcello L."/>
            <person name="McQuillan J."/>
            <person name="Otto T.D."/>
            <person name="Quail M.A."/>
            <person name="Sanders M.J."/>
            <person name="van Tonder A."/>
            <person name="Ginger M.L."/>
            <person name="Field M.C."/>
            <person name="Barry J.D."/>
            <person name="Hertz-Fowler C."/>
            <person name="Berriman M."/>
        </authorList>
    </citation>
    <scope>NUCLEOTIDE SEQUENCE</scope>
    <source>
        <strain evidence="15">Y486</strain>
    </source>
</reference>
<dbReference type="PANTHER" id="PTHR16320:SF24">
    <property type="entry name" value="PHOSPHODIESTERASE, PUTATIVE-RELATED"/>
    <property type="match status" value="1"/>
</dbReference>
<dbReference type="OMA" id="LWGIFNS"/>
<dbReference type="GO" id="GO:0004767">
    <property type="term" value="F:sphingomyelin phosphodiesterase activity"/>
    <property type="evidence" value="ECO:0007669"/>
    <property type="project" value="InterPro"/>
</dbReference>
<dbReference type="Pfam" id="PF03372">
    <property type="entry name" value="Exo_endo_phos"/>
    <property type="match status" value="1"/>
</dbReference>
<evidence type="ECO:0000256" key="7">
    <source>
        <dbReference type="ARBA" id="ARBA00022801"/>
    </source>
</evidence>
<keyword evidence="7" id="KW-0378">Hydrolase</keyword>
<feature type="transmembrane region" description="Helical" evidence="13">
    <location>
        <begin position="566"/>
        <end position="588"/>
    </location>
</feature>
<dbReference type="VEuPathDB" id="TriTrypDB:TvY486_0503130"/>
<dbReference type="GO" id="GO:0046872">
    <property type="term" value="F:metal ion binding"/>
    <property type="evidence" value="ECO:0007669"/>
    <property type="project" value="UniProtKB-KW"/>
</dbReference>
<comment type="subcellular location">
    <subcellularLocation>
        <location evidence="1">Membrane</location>
        <topology evidence="1">Multi-pass membrane protein</topology>
    </subcellularLocation>
</comment>
<dbReference type="PANTHER" id="PTHR16320">
    <property type="entry name" value="SPHINGOMYELINASE FAMILY MEMBER"/>
    <property type="match status" value="1"/>
</dbReference>
<evidence type="ECO:0000256" key="1">
    <source>
        <dbReference type="ARBA" id="ARBA00004141"/>
    </source>
</evidence>
<keyword evidence="8" id="KW-0460">Magnesium</keyword>
<evidence type="ECO:0000256" key="12">
    <source>
        <dbReference type="ARBA" id="ARBA00023136"/>
    </source>
</evidence>
<evidence type="ECO:0000256" key="9">
    <source>
        <dbReference type="ARBA" id="ARBA00022919"/>
    </source>
</evidence>
<keyword evidence="12 13" id="KW-0472">Membrane</keyword>
<comment type="similarity">
    <text evidence="4">Belongs to the neutral sphingomyelinase family.</text>
</comment>
<dbReference type="InterPro" id="IPR036691">
    <property type="entry name" value="Endo/exonu/phosph_ase_sf"/>
</dbReference>
<protein>
    <recommendedName>
        <fullName evidence="14">Endonuclease/exonuclease/phosphatase domain-containing protein</fullName>
    </recommendedName>
</protein>
<dbReference type="SUPFAM" id="SSF56219">
    <property type="entry name" value="DNase I-like"/>
    <property type="match status" value="1"/>
</dbReference>
<evidence type="ECO:0000313" key="15">
    <source>
        <dbReference type="EMBL" id="CCC48112.1"/>
    </source>
</evidence>
<proteinExistence type="inferred from homology"/>
<keyword evidence="10 13" id="KW-1133">Transmembrane helix</keyword>
<evidence type="ECO:0000256" key="8">
    <source>
        <dbReference type="ARBA" id="ARBA00022842"/>
    </source>
</evidence>
<dbReference type="AlphaFoldDB" id="G0TVZ6"/>
<dbReference type="InterPro" id="IPR005135">
    <property type="entry name" value="Endo/exonuclease/phosphatase"/>
</dbReference>
<organism evidence="15">
    <name type="scientific">Trypanosoma vivax (strain Y486)</name>
    <dbReference type="NCBI Taxonomy" id="1055687"/>
    <lineage>
        <taxon>Eukaryota</taxon>
        <taxon>Discoba</taxon>
        <taxon>Euglenozoa</taxon>
        <taxon>Kinetoplastea</taxon>
        <taxon>Metakinetoplastina</taxon>
        <taxon>Trypanosomatida</taxon>
        <taxon>Trypanosomatidae</taxon>
        <taxon>Trypanosoma</taxon>
        <taxon>Duttonella</taxon>
    </lineage>
</organism>
<dbReference type="EMBL" id="HE573021">
    <property type="protein sequence ID" value="CCC48112.1"/>
    <property type="molecule type" value="Genomic_DNA"/>
</dbReference>
<keyword evidence="9" id="KW-0746">Sphingolipid metabolism</keyword>
<dbReference type="GO" id="GO:0006665">
    <property type="term" value="P:sphingolipid metabolic process"/>
    <property type="evidence" value="ECO:0007669"/>
    <property type="project" value="UniProtKB-KW"/>
</dbReference>
<gene>
    <name evidence="15" type="ORF">TVY486_0503130</name>
</gene>
<keyword evidence="11" id="KW-0443">Lipid metabolism</keyword>
<accession>G0TVZ6</accession>
<comment type="pathway">
    <text evidence="3">Sphingolipid metabolism.</text>
</comment>
<evidence type="ECO:0000256" key="6">
    <source>
        <dbReference type="ARBA" id="ARBA00022723"/>
    </source>
</evidence>
<evidence type="ECO:0000256" key="3">
    <source>
        <dbReference type="ARBA" id="ARBA00004991"/>
    </source>
</evidence>
<evidence type="ECO:0000256" key="4">
    <source>
        <dbReference type="ARBA" id="ARBA00006335"/>
    </source>
</evidence>
<keyword evidence="6" id="KW-0479">Metal-binding</keyword>
<dbReference type="Gene3D" id="3.60.10.10">
    <property type="entry name" value="Endonuclease/exonuclease/phosphatase"/>
    <property type="match status" value="1"/>
</dbReference>
<evidence type="ECO:0000256" key="5">
    <source>
        <dbReference type="ARBA" id="ARBA00022692"/>
    </source>
</evidence>
<keyword evidence="5 13" id="KW-0812">Transmembrane</keyword>
<evidence type="ECO:0000256" key="10">
    <source>
        <dbReference type="ARBA" id="ARBA00022989"/>
    </source>
</evidence>
<comment type="pathway">
    <text evidence="2">Lipid metabolism; sphingolipid metabolism.</text>
</comment>
<sequence length="614" mass="68933">MATEITVLTFNLWGIFNASNRRARMVHFASKVKDYDVIMLQEQFSEEDFELIMDHVPPEIRKQRYFRRFPSAFYGSGVAVISKYPIKSTLFFAYPLQGYPEKVHHGDFYANKGVALVRICVPCETAVAPSRQACKSLDSVEKHEANDAGQVAGSQCRDVLVYSAHFVAVYENPNDLLDWRDELYLSVRLGQCISFANFIIATSRPSDYIIIGGDFNSALDSMEVKTMLLLLKRHGYRIRSVLPNAERPRPEMQQHERDLHMARMTFSHECMFTPTPIDVKTFTGYEPVQIDHIFVSSNTLELCMYEDCPGASPEFPFTQELDGKEVPSGVVVFKKNDEVTVPPSFGTRHRVGSWVARVGGCIGVGPLGVIGRRLIRDWKVLRCSETTCALSDHYGVAARLRLLPPEKENGERNNTQRCDSAWPSVSLETSEEEWLLEVVEFLEDSVRDLQRQSRRYLKLSWLGASVTCLGIAYALHNLRSSDMTILSLLGTALDNYGGDVKGAVCKNGTNVSLPCASLYRGGESHHVHNDSAQLSTGPSVSNVTFLHRVLEHAITPNSLSMCMWHWLSLCLIILSFAFTIGTVIIALLNRNAYAKIMGSQLEELRGILAKKEAR</sequence>
<name>G0TVZ6_TRYVY</name>
<dbReference type="GO" id="GO:0016020">
    <property type="term" value="C:membrane"/>
    <property type="evidence" value="ECO:0007669"/>
    <property type="project" value="UniProtKB-SubCell"/>
</dbReference>
<evidence type="ECO:0000256" key="2">
    <source>
        <dbReference type="ARBA" id="ARBA00004760"/>
    </source>
</evidence>
<feature type="domain" description="Endonuclease/exonuclease/phosphatase" evidence="14">
    <location>
        <begin position="8"/>
        <end position="300"/>
    </location>
</feature>